<keyword evidence="4" id="KW-1185">Reference proteome</keyword>
<protein>
    <submittedName>
        <fullName evidence="3">3-carboxymuconate cyclase-like</fullName>
    </submittedName>
</protein>
<accession>Q2CHI3</accession>
<dbReference type="eggNOG" id="COG2706">
    <property type="taxonomic scope" value="Bacteria"/>
</dbReference>
<comment type="caution">
    <text evidence="3">The sequence shown here is derived from an EMBL/GenBank/DDBJ whole genome shotgun (WGS) entry which is preliminary data.</text>
</comment>
<evidence type="ECO:0000313" key="4">
    <source>
        <dbReference type="Proteomes" id="UP000003635"/>
    </source>
</evidence>
<evidence type="ECO:0000313" key="3">
    <source>
        <dbReference type="EMBL" id="EAR52056.1"/>
    </source>
</evidence>
<keyword evidence="2" id="KW-0313">Glucose metabolism</keyword>
<dbReference type="GO" id="GO:0017057">
    <property type="term" value="F:6-phosphogluconolactonase activity"/>
    <property type="evidence" value="ECO:0007669"/>
    <property type="project" value="TreeGrafter"/>
</dbReference>
<dbReference type="PANTHER" id="PTHR30344">
    <property type="entry name" value="6-PHOSPHOGLUCONOLACTONASE-RELATED"/>
    <property type="match status" value="1"/>
</dbReference>
<evidence type="ECO:0000256" key="1">
    <source>
        <dbReference type="ARBA" id="ARBA00005564"/>
    </source>
</evidence>
<dbReference type="PANTHER" id="PTHR30344:SF1">
    <property type="entry name" value="6-PHOSPHOGLUCONOLACTONASE"/>
    <property type="match status" value="1"/>
</dbReference>
<dbReference type="HOGENOM" id="CLU_038716_5_1_5"/>
<proteinExistence type="inferred from homology"/>
<evidence type="ECO:0000256" key="2">
    <source>
        <dbReference type="ARBA" id="ARBA00022526"/>
    </source>
</evidence>
<name>Q2CHI3_OCEGH</name>
<dbReference type="Pfam" id="PF10282">
    <property type="entry name" value="Lactonase"/>
    <property type="match status" value="1"/>
</dbReference>
<dbReference type="OrthoDB" id="9790815at2"/>
<comment type="similarity">
    <text evidence="1">Belongs to the cycloisomerase 2 family.</text>
</comment>
<dbReference type="Proteomes" id="UP000003635">
    <property type="component" value="Unassembled WGS sequence"/>
</dbReference>
<keyword evidence="2" id="KW-0119">Carbohydrate metabolism</keyword>
<dbReference type="SUPFAM" id="SSF75011">
    <property type="entry name" value="3-carboxy-cis,cis-mucoante lactonizing enzyme"/>
    <property type="match status" value="1"/>
</dbReference>
<dbReference type="InterPro" id="IPR019405">
    <property type="entry name" value="Lactonase_7-beta_prop"/>
</dbReference>
<dbReference type="AlphaFoldDB" id="Q2CHI3"/>
<reference evidence="3 4" key="1">
    <citation type="journal article" date="2010" name="J. Bacteriol.">
        <title>Genome sequences of Oceanicola granulosus HTCC2516(T) and Oceanicola batsensis HTCC2597(TDelta).</title>
        <authorList>
            <person name="Thrash J.C."/>
            <person name="Cho J.C."/>
            <person name="Vergin K.L."/>
            <person name="Giovannoni S.J."/>
        </authorList>
    </citation>
    <scope>NUCLEOTIDE SEQUENCE [LARGE SCALE GENOMIC DNA]</scope>
    <source>
        <strain evidence="4">ATCC BAA-861 / DSM 15982 / KCTC 12143 / HTCC2516</strain>
    </source>
</reference>
<organism evidence="3 4">
    <name type="scientific">Oceanicola granulosus (strain ATCC BAA-861 / DSM 15982 / KCTC 12143 / HTCC2516)</name>
    <dbReference type="NCBI Taxonomy" id="314256"/>
    <lineage>
        <taxon>Bacteria</taxon>
        <taxon>Pseudomonadati</taxon>
        <taxon>Pseudomonadota</taxon>
        <taxon>Alphaproteobacteria</taxon>
        <taxon>Rhodobacterales</taxon>
        <taxon>Roseobacteraceae</taxon>
        <taxon>Oceanicola</taxon>
    </lineage>
</organism>
<dbReference type="EMBL" id="AAOT01000006">
    <property type="protein sequence ID" value="EAR52056.1"/>
    <property type="molecule type" value="Genomic_DNA"/>
</dbReference>
<sequence length="360" mass="37381">MSQYVAVGSLTRPAPQFAAAEGAGVTLCRFDDKTGVLSVAADPLRLEDATWLVAAPGGGRFYAVTDTDGGHESALAVLGLDRDAAALRLIETRPAGGHDGCHAVVTRDGGQVLVANYGGPREDGPQAGLAVFGLRDGRLGAPDLHTHSGSGPNRARQEGPHAHCVALSPDERFAFVADLGTDRLVAYERTETGAHPRPDLDTALPPGTGPRHFVFSADGRRVYVVGELIAAVTSLSYAPETGRMEVLAAEPLAPAGGAPVQPAGIVLHPDGRHLLVSVRLSEEIVVLALDGPDATARTVSRHPAGGTTPRDLTVSPSGRHLLVANQDSSRVVVWPLTDARPGPEPTCVLPLGTPMRVAFA</sequence>
<gene>
    <name evidence="3" type="ORF">OG2516_18365</name>
</gene>
<dbReference type="InterPro" id="IPR015943">
    <property type="entry name" value="WD40/YVTN_repeat-like_dom_sf"/>
</dbReference>
<dbReference type="STRING" id="314256.OG2516_18365"/>
<dbReference type="InterPro" id="IPR050282">
    <property type="entry name" value="Cycloisomerase_2"/>
</dbReference>
<dbReference type="RefSeq" id="WP_007256974.1">
    <property type="nucleotide sequence ID" value="NZ_CH724110.1"/>
</dbReference>
<dbReference type="GO" id="GO:0006006">
    <property type="term" value="P:glucose metabolic process"/>
    <property type="evidence" value="ECO:0007669"/>
    <property type="project" value="UniProtKB-KW"/>
</dbReference>
<dbReference type="Gene3D" id="2.130.10.10">
    <property type="entry name" value="YVTN repeat-like/Quinoprotein amine dehydrogenase"/>
    <property type="match status" value="1"/>
</dbReference>